<accession>A0ABP3VNI0</accession>
<gene>
    <name evidence="3" type="ORF">GCM10009107_48200</name>
</gene>
<dbReference type="PANTHER" id="PTHR43240">
    <property type="entry name" value="1,4-DIHYDROXY-2-NAPHTHOYL-COA THIOESTERASE 1"/>
    <property type="match status" value="1"/>
</dbReference>
<keyword evidence="4" id="KW-1185">Reference proteome</keyword>
<evidence type="ECO:0000313" key="3">
    <source>
        <dbReference type="EMBL" id="GAA0763097.1"/>
    </source>
</evidence>
<sequence length="152" mass="16344">MSSTPQAFPIPIPFAHHLGLQFYGCTEDTAEVRVWLQPPHLNGWDVAHGGLLMTMLDISMALAARSGQMEGPGVATIELKTSFLRPAEGELRGIGHVLQRTVTMAFCEGRILNSAGDLCAHATATFKFLRAMPVNPHRVNPAQRGVPSSGDA</sequence>
<dbReference type="Gene3D" id="3.10.129.10">
    <property type="entry name" value="Hotdog Thioesterase"/>
    <property type="match status" value="1"/>
</dbReference>
<name>A0ABP3VNI0_9BURK</name>
<comment type="caution">
    <text evidence="3">The sequence shown here is derived from an EMBL/GenBank/DDBJ whole genome shotgun (WGS) entry which is preliminary data.</text>
</comment>
<protein>
    <submittedName>
        <fullName evidence="3">PaaI family thioesterase</fullName>
    </submittedName>
</protein>
<evidence type="ECO:0000256" key="1">
    <source>
        <dbReference type="ARBA" id="ARBA00022801"/>
    </source>
</evidence>
<dbReference type="NCBIfam" id="TIGR00369">
    <property type="entry name" value="unchar_dom_1"/>
    <property type="match status" value="1"/>
</dbReference>
<feature type="domain" description="Thioesterase" evidence="2">
    <location>
        <begin position="46"/>
        <end position="120"/>
    </location>
</feature>
<dbReference type="RefSeq" id="WP_141284302.1">
    <property type="nucleotide sequence ID" value="NZ_BAAAEW010000033.1"/>
</dbReference>
<dbReference type="InterPro" id="IPR003736">
    <property type="entry name" value="PAAI_dom"/>
</dbReference>
<dbReference type="CDD" id="cd03443">
    <property type="entry name" value="PaaI_thioesterase"/>
    <property type="match status" value="1"/>
</dbReference>
<organism evidence="3 4">
    <name type="scientific">Ideonella azotifigens</name>
    <dbReference type="NCBI Taxonomy" id="513160"/>
    <lineage>
        <taxon>Bacteria</taxon>
        <taxon>Pseudomonadati</taxon>
        <taxon>Pseudomonadota</taxon>
        <taxon>Betaproteobacteria</taxon>
        <taxon>Burkholderiales</taxon>
        <taxon>Sphaerotilaceae</taxon>
        <taxon>Ideonella</taxon>
    </lineage>
</organism>
<evidence type="ECO:0000313" key="4">
    <source>
        <dbReference type="Proteomes" id="UP001500279"/>
    </source>
</evidence>
<dbReference type="Proteomes" id="UP001500279">
    <property type="component" value="Unassembled WGS sequence"/>
</dbReference>
<dbReference type="EMBL" id="BAAAEW010000033">
    <property type="protein sequence ID" value="GAA0763097.1"/>
    <property type="molecule type" value="Genomic_DNA"/>
</dbReference>
<dbReference type="Pfam" id="PF03061">
    <property type="entry name" value="4HBT"/>
    <property type="match status" value="1"/>
</dbReference>
<reference evidence="4" key="1">
    <citation type="journal article" date="2019" name="Int. J. Syst. Evol. Microbiol.">
        <title>The Global Catalogue of Microorganisms (GCM) 10K type strain sequencing project: providing services to taxonomists for standard genome sequencing and annotation.</title>
        <authorList>
            <consortium name="The Broad Institute Genomics Platform"/>
            <consortium name="The Broad Institute Genome Sequencing Center for Infectious Disease"/>
            <person name="Wu L."/>
            <person name="Ma J."/>
        </authorList>
    </citation>
    <scope>NUCLEOTIDE SEQUENCE [LARGE SCALE GENOMIC DNA]</scope>
    <source>
        <strain evidence="4">JCM 15503</strain>
    </source>
</reference>
<dbReference type="InterPro" id="IPR006683">
    <property type="entry name" value="Thioestr_dom"/>
</dbReference>
<dbReference type="SUPFAM" id="SSF54637">
    <property type="entry name" value="Thioesterase/thiol ester dehydrase-isomerase"/>
    <property type="match status" value="1"/>
</dbReference>
<proteinExistence type="predicted"/>
<evidence type="ECO:0000259" key="2">
    <source>
        <dbReference type="Pfam" id="PF03061"/>
    </source>
</evidence>
<dbReference type="InterPro" id="IPR029069">
    <property type="entry name" value="HotDog_dom_sf"/>
</dbReference>
<keyword evidence="1" id="KW-0378">Hydrolase</keyword>